<dbReference type="GO" id="GO:0003677">
    <property type="term" value="F:DNA binding"/>
    <property type="evidence" value="ECO:0007669"/>
    <property type="project" value="UniProtKB-KW"/>
</dbReference>
<dbReference type="GO" id="GO:0005829">
    <property type="term" value="C:cytosol"/>
    <property type="evidence" value="ECO:0007669"/>
    <property type="project" value="TreeGrafter"/>
</dbReference>
<organism evidence="7 8">
    <name type="scientific">Hominibacterium faecale</name>
    <dbReference type="NCBI Taxonomy" id="2839743"/>
    <lineage>
        <taxon>Bacteria</taxon>
        <taxon>Bacillati</taxon>
        <taxon>Bacillota</taxon>
        <taxon>Clostridia</taxon>
        <taxon>Peptostreptococcales</taxon>
        <taxon>Anaerovoracaceae</taxon>
        <taxon>Hominibacterium</taxon>
    </lineage>
</organism>
<dbReference type="Proteomes" id="UP001065549">
    <property type="component" value="Unassembled WGS sequence"/>
</dbReference>
<dbReference type="InterPro" id="IPR036390">
    <property type="entry name" value="WH_DNA-bd_sf"/>
</dbReference>
<dbReference type="GO" id="GO:0003700">
    <property type="term" value="F:DNA-binding transcription factor activity"/>
    <property type="evidence" value="ECO:0007669"/>
    <property type="project" value="InterPro"/>
</dbReference>
<gene>
    <name evidence="6" type="ORF">OBO34_01125</name>
    <name evidence="7" type="ORF">OBO34_14220</name>
</gene>
<keyword evidence="3" id="KW-0238">DNA-binding</keyword>
<dbReference type="RefSeq" id="WP_148398498.1">
    <property type="nucleotide sequence ID" value="NZ_JAJAGH010000005.1"/>
</dbReference>
<dbReference type="SUPFAM" id="SSF53850">
    <property type="entry name" value="Periplasmic binding protein-like II"/>
    <property type="match status" value="1"/>
</dbReference>
<dbReference type="PRINTS" id="PR00039">
    <property type="entry name" value="HTHLYSR"/>
</dbReference>
<evidence type="ECO:0000313" key="6">
    <source>
        <dbReference type="EMBL" id="MCU7376951.1"/>
    </source>
</evidence>
<keyword evidence="8" id="KW-1185">Reference proteome</keyword>
<evidence type="ECO:0000256" key="1">
    <source>
        <dbReference type="ARBA" id="ARBA00009437"/>
    </source>
</evidence>
<evidence type="ECO:0000259" key="5">
    <source>
        <dbReference type="PROSITE" id="PS50931"/>
    </source>
</evidence>
<dbReference type="InterPro" id="IPR050950">
    <property type="entry name" value="HTH-type_LysR_regulators"/>
</dbReference>
<dbReference type="FunFam" id="1.10.10.10:FF:000001">
    <property type="entry name" value="LysR family transcriptional regulator"/>
    <property type="match status" value="1"/>
</dbReference>
<dbReference type="InterPro" id="IPR036388">
    <property type="entry name" value="WH-like_DNA-bd_sf"/>
</dbReference>
<dbReference type="EMBL" id="JAOSHN010000005">
    <property type="protein sequence ID" value="MCU7379500.1"/>
    <property type="molecule type" value="Genomic_DNA"/>
</dbReference>
<dbReference type="Pfam" id="PF00126">
    <property type="entry name" value="HTH_1"/>
    <property type="match status" value="1"/>
</dbReference>
<accession>A0A9J6QUS4</accession>
<dbReference type="Gene3D" id="1.10.10.10">
    <property type="entry name" value="Winged helix-like DNA-binding domain superfamily/Winged helix DNA-binding domain"/>
    <property type="match status" value="1"/>
</dbReference>
<dbReference type="EMBL" id="JAOSHN010000001">
    <property type="protein sequence ID" value="MCU7376951.1"/>
    <property type="molecule type" value="Genomic_DNA"/>
</dbReference>
<keyword evidence="2" id="KW-0805">Transcription regulation</keyword>
<keyword evidence="4" id="KW-0804">Transcription</keyword>
<comment type="similarity">
    <text evidence="1">Belongs to the LysR transcriptional regulatory family.</text>
</comment>
<name>A0A9J6QUS4_9FIRM</name>
<dbReference type="InterPro" id="IPR005119">
    <property type="entry name" value="LysR_subst-bd"/>
</dbReference>
<dbReference type="InterPro" id="IPR000847">
    <property type="entry name" value="LysR_HTH_N"/>
</dbReference>
<evidence type="ECO:0000256" key="3">
    <source>
        <dbReference type="ARBA" id="ARBA00023125"/>
    </source>
</evidence>
<evidence type="ECO:0000313" key="8">
    <source>
        <dbReference type="Proteomes" id="UP001065549"/>
    </source>
</evidence>
<dbReference type="Pfam" id="PF03466">
    <property type="entry name" value="LysR_substrate"/>
    <property type="match status" value="1"/>
</dbReference>
<comment type="caution">
    <text evidence="7">The sequence shown here is derived from an EMBL/GenBank/DDBJ whole genome shotgun (WGS) entry which is preliminary data.</text>
</comment>
<sequence length="289" mass="32869">MNINHLRYFEEVCRQGSITKASEACHISQPSITAAINGLETELGYKLFSRVNNRLRLTHEGEAFQTLTNQFLKEFASYYEKACDLSKGRKAVLRLGVPSVMGTFFFRKIIPDFNEKHPNIELEIFEIATIDGIRMLGNAELDLLLGIKNETCYNNCDSKEIFATELQLAVNKDHPLASQKKIAAQMLSGLPLVIISKGSYHYKSIRSTFSDIDLNIIMNSSQLSTIRYMIRDNNSATIIYKDIFADDPDICCVPLERPMPAHVHVFWQKNTYLSAAMKSFISYITQLDF</sequence>
<dbReference type="Gene3D" id="3.40.190.290">
    <property type="match status" value="1"/>
</dbReference>
<dbReference type="SUPFAM" id="SSF46785">
    <property type="entry name" value="Winged helix' DNA-binding domain"/>
    <property type="match status" value="1"/>
</dbReference>
<evidence type="ECO:0000313" key="7">
    <source>
        <dbReference type="EMBL" id="MCU7379500.1"/>
    </source>
</evidence>
<proteinExistence type="inferred from homology"/>
<dbReference type="PANTHER" id="PTHR30419:SF8">
    <property type="entry name" value="NITROGEN ASSIMILATION TRANSCRIPTIONAL ACTIVATOR-RELATED"/>
    <property type="match status" value="1"/>
</dbReference>
<evidence type="ECO:0000256" key="2">
    <source>
        <dbReference type="ARBA" id="ARBA00023015"/>
    </source>
</evidence>
<dbReference type="AlphaFoldDB" id="A0A9J6QUS4"/>
<evidence type="ECO:0000256" key="4">
    <source>
        <dbReference type="ARBA" id="ARBA00023163"/>
    </source>
</evidence>
<reference evidence="7" key="1">
    <citation type="submission" date="2022-09" db="EMBL/GenBank/DDBJ databases">
        <title>Culturomic study of gut microbiota in children with autism spectrum disorder.</title>
        <authorList>
            <person name="Efimov B.A."/>
            <person name="Chaplin A.V."/>
            <person name="Sokolova S.R."/>
            <person name="Pikina A.P."/>
            <person name="Korzhanova M."/>
            <person name="Belova V."/>
            <person name="Korostin D."/>
        </authorList>
    </citation>
    <scope>NUCLEOTIDE SEQUENCE</scope>
    <source>
        <strain evidence="7">ASD5510</strain>
    </source>
</reference>
<dbReference type="PROSITE" id="PS50931">
    <property type="entry name" value="HTH_LYSR"/>
    <property type="match status" value="1"/>
</dbReference>
<dbReference type="CDD" id="cd05466">
    <property type="entry name" value="PBP2_LTTR_substrate"/>
    <property type="match status" value="1"/>
</dbReference>
<feature type="domain" description="HTH lysR-type" evidence="5">
    <location>
        <begin position="1"/>
        <end position="58"/>
    </location>
</feature>
<dbReference type="PANTHER" id="PTHR30419">
    <property type="entry name" value="HTH-TYPE TRANSCRIPTIONAL REGULATOR YBHD"/>
    <property type="match status" value="1"/>
</dbReference>
<protein>
    <submittedName>
        <fullName evidence="7">LysR family transcriptional regulator</fullName>
    </submittedName>
</protein>